<proteinExistence type="inferred from homology"/>
<comment type="similarity">
    <text evidence="2 7">Belongs to the FKBP-type PPIase family.</text>
</comment>
<protein>
    <recommendedName>
        <fullName evidence="7">Peptidyl-prolyl cis-trans isomerase</fullName>
        <ecNumber evidence="7">5.2.1.8</ecNumber>
    </recommendedName>
</protein>
<keyword evidence="5 6" id="KW-0413">Isomerase</keyword>
<dbReference type="Gene3D" id="3.10.50.40">
    <property type="match status" value="1"/>
</dbReference>
<gene>
    <name evidence="10" type="ORF">SAMN06297358_2848</name>
</gene>
<evidence type="ECO:0000256" key="6">
    <source>
        <dbReference type="PROSITE-ProRule" id="PRU00277"/>
    </source>
</evidence>
<name>A0A286A8C4_9SPHI</name>
<evidence type="ECO:0000256" key="1">
    <source>
        <dbReference type="ARBA" id="ARBA00000971"/>
    </source>
</evidence>
<dbReference type="GO" id="GO:0003755">
    <property type="term" value="F:peptidyl-prolyl cis-trans isomerase activity"/>
    <property type="evidence" value="ECO:0007669"/>
    <property type="project" value="UniProtKB-UniRule"/>
</dbReference>
<sequence length="259" mass="28241">MKKIFFIALASAAIFNATAQTKPKTTITKKAVPTKKTAAKPVAKPVVFKTKLDSASYAFGLAMASNLKAGGLESLNYDLLTKGLKDAFNKDAKPLMTEQVSQSAINSLFESLSKVREEKDKSKFEPTIKEGEAFLAQNKTKAGIKTTASGLQYEVITEGTGVQPKATDQVTVHYKGMLLNGKEFDSSYKRNEPTSFGLNQVIPGWTEGVALMKEGGKYRFFIPYKLAYGSRGAGQDIPPYSTLIFEVELIKVGEKDKAQ</sequence>
<reference evidence="11" key="1">
    <citation type="submission" date="2017-09" db="EMBL/GenBank/DDBJ databases">
        <authorList>
            <person name="Varghese N."/>
            <person name="Submissions S."/>
        </authorList>
    </citation>
    <scope>NUCLEOTIDE SEQUENCE [LARGE SCALE GENOMIC DNA]</scope>
    <source>
        <strain evidence="11">CGMCC 1.12803</strain>
    </source>
</reference>
<dbReference type="Proteomes" id="UP000219281">
    <property type="component" value="Unassembled WGS sequence"/>
</dbReference>
<dbReference type="AlphaFoldDB" id="A0A286A8C4"/>
<evidence type="ECO:0000256" key="5">
    <source>
        <dbReference type="ARBA" id="ARBA00023235"/>
    </source>
</evidence>
<dbReference type="InterPro" id="IPR001179">
    <property type="entry name" value="PPIase_FKBP_dom"/>
</dbReference>
<dbReference type="Pfam" id="PF01346">
    <property type="entry name" value="FKBP_N"/>
    <property type="match status" value="1"/>
</dbReference>
<keyword evidence="3 8" id="KW-0732">Signal</keyword>
<dbReference type="Pfam" id="PF00254">
    <property type="entry name" value="FKBP_C"/>
    <property type="match status" value="1"/>
</dbReference>
<dbReference type="InterPro" id="IPR046357">
    <property type="entry name" value="PPIase_dom_sf"/>
</dbReference>
<evidence type="ECO:0000256" key="2">
    <source>
        <dbReference type="ARBA" id="ARBA00006577"/>
    </source>
</evidence>
<dbReference type="RefSeq" id="WP_097132677.1">
    <property type="nucleotide sequence ID" value="NZ_OCMT01000003.1"/>
</dbReference>
<dbReference type="PANTHER" id="PTHR43811:SF19">
    <property type="entry name" value="39 KDA FK506-BINDING NUCLEAR PROTEIN"/>
    <property type="match status" value="1"/>
</dbReference>
<dbReference type="EC" id="5.2.1.8" evidence="7"/>
<dbReference type="EMBL" id="OCMT01000003">
    <property type="protein sequence ID" value="SOD18142.1"/>
    <property type="molecule type" value="Genomic_DNA"/>
</dbReference>
<dbReference type="GO" id="GO:0006457">
    <property type="term" value="P:protein folding"/>
    <property type="evidence" value="ECO:0007669"/>
    <property type="project" value="InterPro"/>
</dbReference>
<dbReference type="SUPFAM" id="SSF54534">
    <property type="entry name" value="FKBP-like"/>
    <property type="match status" value="1"/>
</dbReference>
<evidence type="ECO:0000256" key="3">
    <source>
        <dbReference type="ARBA" id="ARBA00022729"/>
    </source>
</evidence>
<keyword evidence="4 6" id="KW-0697">Rotamase</keyword>
<accession>A0A286A8C4</accession>
<evidence type="ECO:0000256" key="4">
    <source>
        <dbReference type="ARBA" id="ARBA00023110"/>
    </source>
</evidence>
<dbReference type="InterPro" id="IPR000774">
    <property type="entry name" value="PPIase_FKBP_N"/>
</dbReference>
<feature type="domain" description="PPIase FKBP-type" evidence="9">
    <location>
        <begin position="167"/>
        <end position="253"/>
    </location>
</feature>
<feature type="signal peptide" evidence="8">
    <location>
        <begin position="1"/>
        <end position="19"/>
    </location>
</feature>
<evidence type="ECO:0000313" key="11">
    <source>
        <dbReference type="Proteomes" id="UP000219281"/>
    </source>
</evidence>
<dbReference type="PANTHER" id="PTHR43811">
    <property type="entry name" value="FKBP-TYPE PEPTIDYL-PROLYL CIS-TRANS ISOMERASE FKPA"/>
    <property type="match status" value="1"/>
</dbReference>
<dbReference type="PROSITE" id="PS50059">
    <property type="entry name" value="FKBP_PPIASE"/>
    <property type="match status" value="1"/>
</dbReference>
<keyword evidence="11" id="KW-1185">Reference proteome</keyword>
<evidence type="ECO:0000259" key="9">
    <source>
        <dbReference type="PROSITE" id="PS50059"/>
    </source>
</evidence>
<feature type="chain" id="PRO_5012606029" description="Peptidyl-prolyl cis-trans isomerase" evidence="8">
    <location>
        <begin position="20"/>
        <end position="259"/>
    </location>
</feature>
<evidence type="ECO:0000256" key="7">
    <source>
        <dbReference type="RuleBase" id="RU003915"/>
    </source>
</evidence>
<organism evidence="10 11">
    <name type="scientific">Pedobacter xixiisoli</name>
    <dbReference type="NCBI Taxonomy" id="1476464"/>
    <lineage>
        <taxon>Bacteria</taxon>
        <taxon>Pseudomonadati</taxon>
        <taxon>Bacteroidota</taxon>
        <taxon>Sphingobacteriia</taxon>
        <taxon>Sphingobacteriales</taxon>
        <taxon>Sphingobacteriaceae</taxon>
        <taxon>Pedobacter</taxon>
    </lineage>
</organism>
<comment type="catalytic activity">
    <reaction evidence="1 6 7">
        <text>[protein]-peptidylproline (omega=180) = [protein]-peptidylproline (omega=0)</text>
        <dbReference type="Rhea" id="RHEA:16237"/>
        <dbReference type="Rhea" id="RHEA-COMP:10747"/>
        <dbReference type="Rhea" id="RHEA-COMP:10748"/>
        <dbReference type="ChEBI" id="CHEBI:83833"/>
        <dbReference type="ChEBI" id="CHEBI:83834"/>
        <dbReference type="EC" id="5.2.1.8"/>
    </reaction>
</comment>
<dbReference type="InterPro" id="IPR036944">
    <property type="entry name" value="PPIase_FKBP_N_sf"/>
</dbReference>
<dbReference type="OrthoDB" id="9814548at2"/>
<dbReference type="FunFam" id="3.10.50.40:FF:000045">
    <property type="entry name" value="Peptidyl-prolyl cis-trans isomerase"/>
    <property type="match status" value="1"/>
</dbReference>
<dbReference type="Gene3D" id="1.10.287.460">
    <property type="entry name" value="Peptidyl-prolyl cis-trans isomerase, FKBP-type, N-terminal domain"/>
    <property type="match status" value="1"/>
</dbReference>
<evidence type="ECO:0000313" key="10">
    <source>
        <dbReference type="EMBL" id="SOD18142.1"/>
    </source>
</evidence>
<evidence type="ECO:0000256" key="8">
    <source>
        <dbReference type="SAM" id="SignalP"/>
    </source>
</evidence>